<dbReference type="InterPro" id="IPR006314">
    <property type="entry name" value="Dyp_peroxidase"/>
</dbReference>
<comment type="similarity">
    <text evidence="6">Belongs to the DyP-type peroxidase family.</text>
</comment>
<dbReference type="SUPFAM" id="SSF54909">
    <property type="entry name" value="Dimeric alpha+beta barrel"/>
    <property type="match status" value="1"/>
</dbReference>
<dbReference type="InterPro" id="IPR048328">
    <property type="entry name" value="Dyp_perox_C"/>
</dbReference>
<reference evidence="10 11" key="1">
    <citation type="journal article" date="2019" name="Int. J. Syst. Evol. Microbiol.">
        <title>The Global Catalogue of Microorganisms (GCM) 10K type strain sequencing project: providing services to taxonomists for standard genome sequencing and annotation.</title>
        <authorList>
            <consortium name="The Broad Institute Genomics Platform"/>
            <consortium name="The Broad Institute Genome Sequencing Center for Infectious Disease"/>
            <person name="Wu L."/>
            <person name="Ma J."/>
        </authorList>
    </citation>
    <scope>NUCLEOTIDE SEQUENCE [LARGE SCALE GENOMIC DNA]</scope>
    <source>
        <strain evidence="10 11">JCM 7356</strain>
    </source>
</reference>
<dbReference type="RefSeq" id="WP_344637552.1">
    <property type="nucleotide sequence ID" value="NZ_BAAATR010000015.1"/>
</dbReference>
<dbReference type="PANTHER" id="PTHR30521">
    <property type="entry name" value="DEFERROCHELATASE/PEROXIDASE"/>
    <property type="match status" value="1"/>
</dbReference>
<evidence type="ECO:0000256" key="7">
    <source>
        <dbReference type="SAM" id="MobiDB-lite"/>
    </source>
</evidence>
<gene>
    <name evidence="10" type="ORF">GCM10010430_37390</name>
</gene>
<evidence type="ECO:0000259" key="8">
    <source>
        <dbReference type="Pfam" id="PF04261"/>
    </source>
</evidence>
<proteinExistence type="inferred from homology"/>
<keyword evidence="4" id="KW-0560">Oxidoreductase</keyword>
<protein>
    <submittedName>
        <fullName evidence="10">Dyp-type peroxidase</fullName>
    </submittedName>
</protein>
<dbReference type="Proteomes" id="UP001500305">
    <property type="component" value="Unassembled WGS sequence"/>
</dbReference>
<keyword evidence="11" id="KW-1185">Reference proteome</keyword>
<evidence type="ECO:0000313" key="10">
    <source>
        <dbReference type="EMBL" id="GAA2250986.1"/>
    </source>
</evidence>
<sequence length="349" mass="37877">MAAVSRKPVPQPVLSPLTAAAVFLVVTVDPGGEPVVRELFPDLSGLQRAVGFRAPNGTLSCVTGIGSQVWERLFGAPRPAELHPFRELAGPRHLAVSTPGDLLFHIRAARMDLCFALASLLMDRLRGAVTVRDEVHGFRYFDERDLLGFVDGTENPVEEAARTAVLVGDEDPEFAGGSYVIVQKYLHDLAGWDALPTEAQELVIGRRKLSDIELSDEIKPPDSHVALNTLVDPDGTKHEILRDNMPFGSVGEGEFGTYFIGYARTPAVTETMLTRMFLGNPPASHDRILDFSTAVTGSLFFVPTTDFLDDLPDPPGASRTESAADPAPDVRSPTADESLGIGDMKRYRQ</sequence>
<dbReference type="InterPro" id="IPR011008">
    <property type="entry name" value="Dimeric_a/b-barrel"/>
</dbReference>
<accession>A0ABN3E9E9</accession>
<comment type="cofactor">
    <cofactor evidence="1">
        <name>heme b</name>
        <dbReference type="ChEBI" id="CHEBI:60344"/>
    </cofactor>
</comment>
<comment type="caution">
    <text evidence="10">The sequence shown here is derived from an EMBL/GenBank/DDBJ whole genome shotgun (WGS) entry which is preliminary data.</text>
</comment>
<dbReference type="Pfam" id="PF04261">
    <property type="entry name" value="Dyp_perox_N"/>
    <property type="match status" value="1"/>
</dbReference>
<dbReference type="GO" id="GO:0004601">
    <property type="term" value="F:peroxidase activity"/>
    <property type="evidence" value="ECO:0007669"/>
    <property type="project" value="UniProtKB-KW"/>
</dbReference>
<feature type="region of interest" description="Disordered" evidence="7">
    <location>
        <begin position="310"/>
        <end position="349"/>
    </location>
</feature>
<evidence type="ECO:0000256" key="2">
    <source>
        <dbReference type="ARBA" id="ARBA00022559"/>
    </source>
</evidence>
<keyword evidence="5" id="KW-0408">Iron</keyword>
<evidence type="ECO:0000259" key="9">
    <source>
        <dbReference type="Pfam" id="PF20628"/>
    </source>
</evidence>
<feature type="domain" description="Dyp-type peroxidase C-terminal" evidence="9">
    <location>
        <begin position="142"/>
        <end position="306"/>
    </location>
</feature>
<dbReference type="EMBL" id="BAAATR010000015">
    <property type="protein sequence ID" value="GAA2250986.1"/>
    <property type="molecule type" value="Genomic_DNA"/>
</dbReference>
<evidence type="ECO:0000256" key="4">
    <source>
        <dbReference type="ARBA" id="ARBA00023002"/>
    </source>
</evidence>
<evidence type="ECO:0000256" key="3">
    <source>
        <dbReference type="ARBA" id="ARBA00022723"/>
    </source>
</evidence>
<evidence type="ECO:0000256" key="6">
    <source>
        <dbReference type="ARBA" id="ARBA00025737"/>
    </source>
</evidence>
<dbReference type="InterPro" id="IPR048327">
    <property type="entry name" value="Dyp_perox_N"/>
</dbReference>
<organism evidence="10 11">
    <name type="scientific">Kitasatospora cystarginea</name>
    <dbReference type="NCBI Taxonomy" id="58350"/>
    <lineage>
        <taxon>Bacteria</taxon>
        <taxon>Bacillati</taxon>
        <taxon>Actinomycetota</taxon>
        <taxon>Actinomycetes</taxon>
        <taxon>Kitasatosporales</taxon>
        <taxon>Streptomycetaceae</taxon>
        <taxon>Kitasatospora</taxon>
    </lineage>
</organism>
<dbReference type="NCBIfam" id="TIGR01413">
    <property type="entry name" value="Dyp_perox_fam"/>
    <property type="match status" value="1"/>
</dbReference>
<keyword evidence="2 10" id="KW-0575">Peroxidase</keyword>
<dbReference type="Pfam" id="PF20628">
    <property type="entry name" value="Dyp_perox_C"/>
    <property type="match status" value="1"/>
</dbReference>
<evidence type="ECO:0000313" key="11">
    <source>
        <dbReference type="Proteomes" id="UP001500305"/>
    </source>
</evidence>
<keyword evidence="3" id="KW-0479">Metal-binding</keyword>
<feature type="domain" description="Dyp-type peroxidase N-terminal" evidence="8">
    <location>
        <begin position="11"/>
        <end position="139"/>
    </location>
</feature>
<name>A0ABN3E9E9_9ACTN</name>
<dbReference type="PANTHER" id="PTHR30521:SF0">
    <property type="entry name" value="DYP-TYPE PEROXIDASE FAMILY PROTEIN"/>
    <property type="match status" value="1"/>
</dbReference>
<dbReference type="PROSITE" id="PS51404">
    <property type="entry name" value="DYP_PEROXIDASE"/>
    <property type="match status" value="1"/>
</dbReference>
<evidence type="ECO:0000256" key="1">
    <source>
        <dbReference type="ARBA" id="ARBA00001970"/>
    </source>
</evidence>
<evidence type="ECO:0000256" key="5">
    <source>
        <dbReference type="ARBA" id="ARBA00023004"/>
    </source>
</evidence>